<evidence type="ECO:0000313" key="2">
    <source>
        <dbReference type="EMBL" id="KAF5329105.1"/>
    </source>
</evidence>
<feature type="region of interest" description="Disordered" evidence="1">
    <location>
        <begin position="1"/>
        <end position="81"/>
    </location>
</feature>
<gene>
    <name evidence="2" type="ORF">D9611_014292</name>
</gene>
<feature type="compositionally biased region" description="Polar residues" evidence="1">
    <location>
        <begin position="11"/>
        <end position="22"/>
    </location>
</feature>
<sequence length="147" mass="15913">MAEKVWPHVSFSDNHTSPNSTDDLGATYPPAPQPLGASSSTSTSRRPYTSTHPPSSSTSHPHHARASSYDPFLNTPAPAPSTAIARDLSNLKLAQNQTELSRQIAELAEEVRRQGVLMGRLVEVLGEGGIRDGLKSRGKRREDEDES</sequence>
<name>A0A8H5BT64_9AGAR</name>
<dbReference type="Proteomes" id="UP000541558">
    <property type="component" value="Unassembled WGS sequence"/>
</dbReference>
<protein>
    <submittedName>
        <fullName evidence="2">Uncharacterized protein</fullName>
    </submittedName>
</protein>
<evidence type="ECO:0000256" key="1">
    <source>
        <dbReference type="SAM" id="MobiDB-lite"/>
    </source>
</evidence>
<comment type="caution">
    <text evidence="2">The sequence shown here is derived from an EMBL/GenBank/DDBJ whole genome shotgun (WGS) entry which is preliminary data.</text>
</comment>
<organism evidence="2 3">
    <name type="scientific">Ephemerocybe angulata</name>
    <dbReference type="NCBI Taxonomy" id="980116"/>
    <lineage>
        <taxon>Eukaryota</taxon>
        <taxon>Fungi</taxon>
        <taxon>Dikarya</taxon>
        <taxon>Basidiomycota</taxon>
        <taxon>Agaricomycotina</taxon>
        <taxon>Agaricomycetes</taxon>
        <taxon>Agaricomycetidae</taxon>
        <taxon>Agaricales</taxon>
        <taxon>Agaricineae</taxon>
        <taxon>Psathyrellaceae</taxon>
        <taxon>Ephemerocybe</taxon>
    </lineage>
</organism>
<reference evidence="2 3" key="1">
    <citation type="journal article" date="2020" name="ISME J.">
        <title>Uncovering the hidden diversity of litter-decomposition mechanisms in mushroom-forming fungi.</title>
        <authorList>
            <person name="Floudas D."/>
            <person name="Bentzer J."/>
            <person name="Ahren D."/>
            <person name="Johansson T."/>
            <person name="Persson P."/>
            <person name="Tunlid A."/>
        </authorList>
    </citation>
    <scope>NUCLEOTIDE SEQUENCE [LARGE SCALE GENOMIC DNA]</scope>
    <source>
        <strain evidence="2 3">CBS 175.51</strain>
    </source>
</reference>
<accession>A0A8H5BT64</accession>
<dbReference type="EMBL" id="JAACJK010000122">
    <property type="protein sequence ID" value="KAF5329105.1"/>
    <property type="molecule type" value="Genomic_DNA"/>
</dbReference>
<feature type="region of interest" description="Disordered" evidence="1">
    <location>
        <begin position="127"/>
        <end position="147"/>
    </location>
</feature>
<dbReference type="OrthoDB" id="415460at2759"/>
<keyword evidence="3" id="KW-1185">Reference proteome</keyword>
<evidence type="ECO:0000313" key="3">
    <source>
        <dbReference type="Proteomes" id="UP000541558"/>
    </source>
</evidence>
<proteinExistence type="predicted"/>
<dbReference type="AlphaFoldDB" id="A0A8H5BT64"/>
<feature type="compositionally biased region" description="Low complexity" evidence="1">
    <location>
        <begin position="37"/>
        <end position="59"/>
    </location>
</feature>